<dbReference type="GO" id="GO:0016020">
    <property type="term" value="C:membrane"/>
    <property type="evidence" value="ECO:0007669"/>
    <property type="project" value="UniProtKB-SubCell"/>
</dbReference>
<dbReference type="Pfam" id="PF10256">
    <property type="entry name" value="Erf4"/>
    <property type="match status" value="1"/>
</dbReference>
<organism evidence="5 6">
    <name type="scientific">Panagrellus redivivus</name>
    <name type="common">Microworm</name>
    <dbReference type="NCBI Taxonomy" id="6233"/>
    <lineage>
        <taxon>Eukaryota</taxon>
        <taxon>Metazoa</taxon>
        <taxon>Ecdysozoa</taxon>
        <taxon>Nematoda</taxon>
        <taxon>Chromadorea</taxon>
        <taxon>Rhabditida</taxon>
        <taxon>Tylenchina</taxon>
        <taxon>Panagrolaimomorpha</taxon>
        <taxon>Panagrolaimoidea</taxon>
        <taxon>Panagrolaimidae</taxon>
        <taxon>Panagrellus</taxon>
    </lineage>
</organism>
<dbReference type="InterPro" id="IPR019383">
    <property type="entry name" value="Golgin_A_7/ERF4"/>
</dbReference>
<evidence type="ECO:0000313" key="5">
    <source>
        <dbReference type="Proteomes" id="UP000492821"/>
    </source>
</evidence>
<reference evidence="6" key="2">
    <citation type="submission" date="2020-10" db="UniProtKB">
        <authorList>
            <consortium name="WormBaseParasite"/>
        </authorList>
    </citation>
    <scope>IDENTIFICATION</scope>
</reference>
<evidence type="ECO:0000313" key="6">
    <source>
        <dbReference type="WBParaSite" id="Pan_g2991.t1"/>
    </source>
</evidence>
<dbReference type="InterPro" id="IPR039735">
    <property type="entry name" value="CHIC1/2"/>
</dbReference>
<feature type="domain" description="Golgin subfamily A member 7/ERF4" evidence="4">
    <location>
        <begin position="158"/>
        <end position="255"/>
    </location>
</feature>
<name>A0A7E4VUM2_PANRE</name>
<dbReference type="PANTHER" id="PTHR13005">
    <property type="entry name" value="CYSTEINE-RICH HYDROPHOBIC DOMAIN PROTEIN BRAIN X-LINKED PROTEIN"/>
    <property type="match status" value="1"/>
</dbReference>
<dbReference type="AlphaFoldDB" id="A0A7E4VUM2"/>
<reference evidence="5" key="1">
    <citation type="journal article" date="2013" name="Genetics">
        <title>The draft genome and transcriptome of Panagrellus redivivus are shaped by the harsh demands of a free-living lifestyle.</title>
        <authorList>
            <person name="Srinivasan J."/>
            <person name="Dillman A.R."/>
            <person name="Macchietto M.G."/>
            <person name="Heikkinen L."/>
            <person name="Lakso M."/>
            <person name="Fracchia K.M."/>
            <person name="Antoshechkin I."/>
            <person name="Mortazavi A."/>
            <person name="Wong G."/>
            <person name="Sternberg P.W."/>
        </authorList>
    </citation>
    <scope>NUCLEOTIDE SEQUENCE [LARGE SCALE GENOMIC DNA]</scope>
    <source>
        <strain evidence="5">MT8872</strain>
    </source>
</reference>
<keyword evidence="3" id="KW-1133">Transmembrane helix</keyword>
<accession>A0A7E4VUM2</accession>
<keyword evidence="3" id="KW-0812">Transmembrane</keyword>
<dbReference type="PANTHER" id="PTHR13005:SF4">
    <property type="entry name" value="CYSTEINE-RICH HYDROPHOBIC PROTEIN"/>
    <property type="match status" value="1"/>
</dbReference>
<keyword evidence="2 3" id="KW-0472">Membrane</keyword>
<dbReference type="WBParaSite" id="Pan_g2991.t1">
    <property type="protein sequence ID" value="Pan_g2991.t1"/>
    <property type="gene ID" value="Pan_g2991"/>
</dbReference>
<evidence type="ECO:0000259" key="4">
    <source>
        <dbReference type="Pfam" id="PF10256"/>
    </source>
</evidence>
<feature type="transmembrane region" description="Helical" evidence="3">
    <location>
        <begin position="205"/>
        <end position="225"/>
    </location>
</feature>
<evidence type="ECO:0000256" key="2">
    <source>
        <dbReference type="ARBA" id="ARBA00023136"/>
    </source>
</evidence>
<sequence>MSCAVDVRKHEEASAVCAPPPERPFIHSGLCCISMMYVLSHFSRHRRREPGRRRCNHGQQCLRVNEDITPRPIELLDCSSVLRPQLPALFSRNAFSFESTKCQQIAHVTSNFSELSTLGETMADEIDVIESEDDTDSLPSYKPIHKPDPIIIRGVGQFTIFGLSSRFDAEFPAALTGKLAPEELEETMQRINYVLQRTMHGHGRWLLCGILFCCCTFGCSLWPMICLNSRAIAALEKTLDYENQQLYNKLGLHWRLARQQIENAGTLVEYVLVLESIPLMPLNMPE</sequence>
<comment type="subcellular location">
    <subcellularLocation>
        <location evidence="1">Membrane</location>
    </subcellularLocation>
</comment>
<evidence type="ECO:0000256" key="3">
    <source>
        <dbReference type="SAM" id="Phobius"/>
    </source>
</evidence>
<evidence type="ECO:0000256" key="1">
    <source>
        <dbReference type="ARBA" id="ARBA00004370"/>
    </source>
</evidence>
<proteinExistence type="predicted"/>
<keyword evidence="5" id="KW-1185">Reference proteome</keyword>
<dbReference type="Proteomes" id="UP000492821">
    <property type="component" value="Unassembled WGS sequence"/>
</dbReference>
<protein>
    <submittedName>
        <fullName evidence="6">Erf4 domain-containing protein</fullName>
    </submittedName>
</protein>